<reference evidence="1 2" key="1">
    <citation type="submission" date="2019-03" db="EMBL/GenBank/DDBJ databases">
        <title>First draft genome of Liparis tanakae, snailfish: a comprehensive survey of snailfish specific genes.</title>
        <authorList>
            <person name="Kim W."/>
            <person name="Song I."/>
            <person name="Jeong J.-H."/>
            <person name="Kim D."/>
            <person name="Kim S."/>
            <person name="Ryu S."/>
            <person name="Song J.Y."/>
            <person name="Lee S.K."/>
        </authorList>
    </citation>
    <scope>NUCLEOTIDE SEQUENCE [LARGE SCALE GENOMIC DNA]</scope>
    <source>
        <tissue evidence="1">Muscle</tissue>
    </source>
</reference>
<comment type="caution">
    <text evidence="1">The sequence shown here is derived from an EMBL/GenBank/DDBJ whole genome shotgun (WGS) entry which is preliminary data.</text>
</comment>
<proteinExistence type="predicted"/>
<gene>
    <name evidence="1" type="ORF">EYF80_004335</name>
</gene>
<protein>
    <submittedName>
        <fullName evidence="1">Uncharacterized protein</fullName>
    </submittedName>
</protein>
<evidence type="ECO:0000313" key="2">
    <source>
        <dbReference type="Proteomes" id="UP000314294"/>
    </source>
</evidence>
<name>A0A4Z2J6X6_9TELE</name>
<dbReference type="Proteomes" id="UP000314294">
    <property type="component" value="Unassembled WGS sequence"/>
</dbReference>
<dbReference type="AlphaFoldDB" id="A0A4Z2J6X6"/>
<dbReference type="EMBL" id="SRLO01000021">
    <property type="protein sequence ID" value="TNN85313.1"/>
    <property type="molecule type" value="Genomic_DNA"/>
</dbReference>
<organism evidence="1 2">
    <name type="scientific">Liparis tanakae</name>
    <name type="common">Tanaka's snailfish</name>
    <dbReference type="NCBI Taxonomy" id="230148"/>
    <lineage>
        <taxon>Eukaryota</taxon>
        <taxon>Metazoa</taxon>
        <taxon>Chordata</taxon>
        <taxon>Craniata</taxon>
        <taxon>Vertebrata</taxon>
        <taxon>Euteleostomi</taxon>
        <taxon>Actinopterygii</taxon>
        <taxon>Neopterygii</taxon>
        <taxon>Teleostei</taxon>
        <taxon>Neoteleostei</taxon>
        <taxon>Acanthomorphata</taxon>
        <taxon>Eupercaria</taxon>
        <taxon>Perciformes</taxon>
        <taxon>Cottioidei</taxon>
        <taxon>Cottales</taxon>
        <taxon>Liparidae</taxon>
        <taxon>Liparis</taxon>
    </lineage>
</organism>
<evidence type="ECO:0000313" key="1">
    <source>
        <dbReference type="EMBL" id="TNN85313.1"/>
    </source>
</evidence>
<sequence>MLSSSVLSSSSARCRGLWASEPDEEGGRADAAGVRGGPRDSCTYLSFGGDIYALRALREQGQEKLGSFPQWRKQQGCTDGQRAQNCLRMDRNKGLCHATSCLDKRKSLRKSRAGTTTFIIHHFRTMDEKSRIHDATILTQIKPHVGVPLSPPPKDHTVRPSCATATVWELPQTTCPTPLMSFTSVGTFRLWLSLCPARGEEHRTTEEVVVVVDMRH</sequence>
<keyword evidence="2" id="KW-1185">Reference proteome</keyword>
<accession>A0A4Z2J6X6</accession>